<accession>A0ABY7R2T2</accession>
<keyword evidence="3" id="KW-1185">Reference proteome</keyword>
<dbReference type="EMBL" id="CP116669">
    <property type="protein sequence ID" value="WCH98041.1"/>
    <property type="molecule type" value="Genomic_DNA"/>
</dbReference>
<dbReference type="InterPro" id="IPR024467">
    <property type="entry name" value="Xre/MbcA/ParS-like_toxin-bd"/>
</dbReference>
<name>A0ABY7R2T2_9PSED</name>
<feature type="domain" description="Antitoxin Xre/MbcA/ParS-like toxin-binding" evidence="1">
    <location>
        <begin position="14"/>
        <end position="64"/>
    </location>
</feature>
<organism evidence="2 3">
    <name type="scientific">Pseudomonas capeferrum</name>
    <dbReference type="NCBI Taxonomy" id="1495066"/>
    <lineage>
        <taxon>Bacteria</taxon>
        <taxon>Pseudomonadati</taxon>
        <taxon>Pseudomonadota</taxon>
        <taxon>Gammaproteobacteria</taxon>
        <taxon>Pseudomonadales</taxon>
        <taxon>Pseudomonadaceae</taxon>
        <taxon>Pseudomonas</taxon>
    </lineage>
</organism>
<sequence length="67" mass="7490">MKSEMNFEELIQRHAERVFGSKAKAYVWLTSPRLALGGSTALECARVEAGYLTVKALLERMDHGYAS</sequence>
<evidence type="ECO:0000313" key="2">
    <source>
        <dbReference type="EMBL" id="WCH98041.1"/>
    </source>
</evidence>
<gene>
    <name evidence="2" type="ORF">PMC74_14755</name>
</gene>
<protein>
    <submittedName>
        <fullName evidence="2">MbcA/ParS/Xre antitoxin family protein</fullName>
    </submittedName>
</protein>
<reference evidence="2 3" key="1">
    <citation type="journal article" date="2020" name="Front. Microbiol.">
        <title>Toward Biorecycling: Isolation of a Soil Bacterium That Grows on a Polyurethane Oligomer and Monomer.</title>
        <authorList>
            <person name="Espinosa M.J.C."/>
            <person name="Blanco A.C."/>
            <person name="Schmidgall T."/>
            <person name="Atanasoff-Kardjalieff A.K."/>
            <person name="Kappelmeyer U."/>
            <person name="Tischler D."/>
            <person name="Pieper D.H."/>
            <person name="Heipieper H.J."/>
            <person name="Eberlein C."/>
        </authorList>
    </citation>
    <scope>NUCLEOTIDE SEQUENCE [LARGE SCALE GENOMIC DNA]</scope>
    <source>
        <strain evidence="2 3">TDA1</strain>
    </source>
</reference>
<dbReference type="Pfam" id="PF09722">
    <property type="entry name" value="Xre_MbcA_ParS_C"/>
    <property type="match status" value="1"/>
</dbReference>
<dbReference type="RefSeq" id="WP_236643907.1">
    <property type="nucleotide sequence ID" value="NZ_CP116669.1"/>
</dbReference>
<dbReference type="Proteomes" id="UP001214301">
    <property type="component" value="Chromosome"/>
</dbReference>
<evidence type="ECO:0000259" key="1">
    <source>
        <dbReference type="Pfam" id="PF09722"/>
    </source>
</evidence>
<proteinExistence type="predicted"/>
<evidence type="ECO:0000313" key="3">
    <source>
        <dbReference type="Proteomes" id="UP001214301"/>
    </source>
</evidence>